<name>A0A0A0BFW2_9GAMM</name>
<evidence type="ECO:0000256" key="10">
    <source>
        <dbReference type="ARBA" id="ARBA00022984"/>
    </source>
</evidence>
<dbReference type="Gene3D" id="3.40.710.10">
    <property type="entry name" value="DD-peptidase/beta-lactamase superfamily"/>
    <property type="match status" value="1"/>
</dbReference>
<feature type="active site" evidence="13">
    <location>
        <position position="123"/>
    </location>
</feature>
<keyword evidence="8 18" id="KW-0378">Hydrolase</keyword>
<evidence type="ECO:0000256" key="11">
    <source>
        <dbReference type="ARBA" id="ARBA00023316"/>
    </source>
</evidence>
<dbReference type="EC" id="3.4.16.4" evidence="4"/>
<dbReference type="GO" id="GO:0071555">
    <property type="term" value="P:cell wall organization"/>
    <property type="evidence" value="ECO:0007669"/>
    <property type="project" value="UniProtKB-KW"/>
</dbReference>
<dbReference type="SUPFAM" id="SSF69189">
    <property type="entry name" value="Penicillin-binding protein associated domain"/>
    <property type="match status" value="1"/>
</dbReference>
<dbReference type="PRINTS" id="PR00725">
    <property type="entry name" value="DADACBPTASE1"/>
</dbReference>
<feature type="chain" id="PRO_5001959256" description="serine-type D-Ala-D-Ala carboxypeptidase" evidence="16">
    <location>
        <begin position="23"/>
        <end position="382"/>
    </location>
</feature>
<dbReference type="InterPro" id="IPR037167">
    <property type="entry name" value="Peptidase_S11_C_sf"/>
</dbReference>
<dbReference type="Proteomes" id="UP000029999">
    <property type="component" value="Unassembled WGS sequence"/>
</dbReference>
<evidence type="ECO:0000256" key="7">
    <source>
        <dbReference type="ARBA" id="ARBA00022729"/>
    </source>
</evidence>
<dbReference type="SUPFAM" id="SSF56601">
    <property type="entry name" value="beta-lactamase/transpeptidase-like"/>
    <property type="match status" value="1"/>
</dbReference>
<proteinExistence type="inferred from homology"/>
<evidence type="ECO:0000256" key="5">
    <source>
        <dbReference type="ARBA" id="ARBA00022645"/>
    </source>
</evidence>
<keyword evidence="6" id="KW-0645">Protease</keyword>
<comment type="function">
    <text evidence="1">Removes C-terminal D-alanyl residues from sugar-peptide cell wall precursors.</text>
</comment>
<comment type="catalytic activity">
    <reaction evidence="12">
        <text>Preferential cleavage: (Ac)2-L-Lys-D-Ala-|-D-Ala. Also transpeptidation of peptidyl-alanyl moieties that are N-acyl substituents of D-alanine.</text>
        <dbReference type="EC" id="3.4.16.4"/>
    </reaction>
</comment>
<dbReference type="SMART" id="SM00936">
    <property type="entry name" value="PBP5_C"/>
    <property type="match status" value="1"/>
</dbReference>
<evidence type="ECO:0000256" key="9">
    <source>
        <dbReference type="ARBA" id="ARBA00022960"/>
    </source>
</evidence>
<feature type="binding site" evidence="14">
    <location>
        <position position="225"/>
    </location>
    <ligand>
        <name>substrate</name>
    </ligand>
</feature>
<keyword evidence="5 18" id="KW-0121">Carboxypeptidase</keyword>
<reference evidence="18 19" key="1">
    <citation type="submission" date="2014-09" db="EMBL/GenBank/DDBJ databases">
        <authorList>
            <person name="Grob C."/>
            <person name="Taubert M."/>
            <person name="Howat A.M."/>
            <person name="Burns O.J."/>
            <person name="Dixon J.L."/>
            <person name="Chen Y."/>
            <person name="Murrell J.C."/>
        </authorList>
    </citation>
    <scope>NUCLEOTIDE SEQUENCE [LARGE SCALE GENOMIC DNA]</scope>
    <source>
        <strain evidence="18">L4</strain>
    </source>
</reference>
<dbReference type="GO" id="GO:0009252">
    <property type="term" value="P:peptidoglycan biosynthetic process"/>
    <property type="evidence" value="ECO:0007669"/>
    <property type="project" value="UniProtKB-UniPathway"/>
</dbReference>
<evidence type="ECO:0000256" key="4">
    <source>
        <dbReference type="ARBA" id="ARBA00012448"/>
    </source>
</evidence>
<evidence type="ECO:0000313" key="19">
    <source>
        <dbReference type="Proteomes" id="UP000029999"/>
    </source>
</evidence>
<evidence type="ECO:0000313" key="18">
    <source>
        <dbReference type="EMBL" id="KGM07428.1"/>
    </source>
</evidence>
<dbReference type="PANTHER" id="PTHR21581:SF6">
    <property type="entry name" value="TRAFFICKING PROTEIN PARTICLE COMPLEX SUBUNIT 12"/>
    <property type="match status" value="1"/>
</dbReference>
<organism evidence="18 19">
    <name type="scientific">Methylophaga thiooxydans</name>
    <dbReference type="NCBI Taxonomy" id="392484"/>
    <lineage>
        <taxon>Bacteria</taxon>
        <taxon>Pseudomonadati</taxon>
        <taxon>Pseudomonadota</taxon>
        <taxon>Gammaproteobacteria</taxon>
        <taxon>Thiotrichales</taxon>
        <taxon>Piscirickettsiaceae</taxon>
        <taxon>Methylophaga</taxon>
    </lineage>
</organism>
<evidence type="ECO:0000256" key="12">
    <source>
        <dbReference type="ARBA" id="ARBA00034000"/>
    </source>
</evidence>
<dbReference type="InterPro" id="IPR012907">
    <property type="entry name" value="Peptidase_S11_C"/>
</dbReference>
<gene>
    <name evidence="18" type="ORF">LP43_1039</name>
</gene>
<dbReference type="UniPathway" id="UPA00219"/>
<dbReference type="InterPro" id="IPR012338">
    <property type="entry name" value="Beta-lactam/transpept-like"/>
</dbReference>
<dbReference type="STRING" id="392484.LP43_1039"/>
<dbReference type="AlphaFoldDB" id="A0A0A0BFW2"/>
<dbReference type="Pfam" id="PF00768">
    <property type="entry name" value="Peptidase_S11"/>
    <property type="match status" value="1"/>
</dbReference>
<evidence type="ECO:0000256" key="16">
    <source>
        <dbReference type="SAM" id="SignalP"/>
    </source>
</evidence>
<sequence>MLRNTKVVLFLLFFLPLTVTHAGAIAPKPSAPNVAAKAYVLTDYDSGRVLAEENADERLPPASITKLMTSYVVSHELHAGNIQLDDEVLISEKAWRMVGSRSFIEVNTKVSVEALLRGMIVQSGNDAAVALAEHIAGSEETFAQMMNQYAQQLGMYGTNYRNATGLPDPDHYTTARDIAVLSAALIRDFPAHYEWYSEKEYTYNDITQHNRNKLLWRDNSVDGLKTGHTEEAGYCLAASAKRSGMRLISVVLGTRSENARAQETQKLFNYGFRFFETHQLYQANVGVTESKVWKGKQDIVELGLPTDLSVTVPRGQYENLVASTNLEQPIIAPIEVGAKLGEVEIRLGDEVIATQPLVAINAVEQGSWWRRLIDEVLLWIWG</sequence>
<dbReference type="InterPro" id="IPR015956">
    <property type="entry name" value="Peniciliin-bd_prot_C_sf"/>
</dbReference>
<evidence type="ECO:0000256" key="6">
    <source>
        <dbReference type="ARBA" id="ARBA00022670"/>
    </source>
</evidence>
<protein>
    <recommendedName>
        <fullName evidence="4">serine-type D-Ala-D-Ala carboxypeptidase</fullName>
        <ecNumber evidence="4">3.4.16.4</ecNumber>
    </recommendedName>
</protein>
<dbReference type="GO" id="GO:0009002">
    <property type="term" value="F:serine-type D-Ala-D-Ala carboxypeptidase activity"/>
    <property type="evidence" value="ECO:0007669"/>
    <property type="project" value="UniProtKB-EC"/>
</dbReference>
<keyword evidence="7 16" id="KW-0732">Signal</keyword>
<dbReference type="EMBL" id="JRQD01000002">
    <property type="protein sequence ID" value="KGM07428.1"/>
    <property type="molecule type" value="Genomic_DNA"/>
</dbReference>
<evidence type="ECO:0000256" key="14">
    <source>
        <dbReference type="PIRSR" id="PIRSR618044-2"/>
    </source>
</evidence>
<dbReference type="InterPro" id="IPR001967">
    <property type="entry name" value="Peptidase_S11_N"/>
</dbReference>
<evidence type="ECO:0000256" key="1">
    <source>
        <dbReference type="ARBA" id="ARBA00003217"/>
    </source>
</evidence>
<dbReference type="Pfam" id="PF07943">
    <property type="entry name" value="PBP5_C"/>
    <property type="match status" value="1"/>
</dbReference>
<dbReference type="GO" id="GO:0006508">
    <property type="term" value="P:proteolysis"/>
    <property type="evidence" value="ECO:0007669"/>
    <property type="project" value="UniProtKB-KW"/>
</dbReference>
<dbReference type="GO" id="GO:0008360">
    <property type="term" value="P:regulation of cell shape"/>
    <property type="evidence" value="ECO:0007669"/>
    <property type="project" value="UniProtKB-KW"/>
</dbReference>
<evidence type="ECO:0000256" key="13">
    <source>
        <dbReference type="PIRSR" id="PIRSR618044-1"/>
    </source>
</evidence>
<dbReference type="Gene3D" id="2.60.410.10">
    <property type="entry name" value="D-Ala-D-Ala carboxypeptidase, C-terminal domain"/>
    <property type="match status" value="1"/>
</dbReference>
<comment type="pathway">
    <text evidence="2">Cell wall biogenesis; peptidoglycan biosynthesis.</text>
</comment>
<dbReference type="RefSeq" id="WP_008291290.1">
    <property type="nucleotide sequence ID" value="NZ_JADFAB010000028.1"/>
</dbReference>
<keyword evidence="10" id="KW-0573">Peptidoglycan synthesis</keyword>
<keyword evidence="9" id="KW-0133">Cell shape</keyword>
<evidence type="ECO:0000256" key="15">
    <source>
        <dbReference type="RuleBase" id="RU004016"/>
    </source>
</evidence>
<accession>A0A0A0BFW2</accession>
<feature type="active site" description="Proton acceptor" evidence="13">
    <location>
        <position position="66"/>
    </location>
</feature>
<evidence type="ECO:0000256" key="2">
    <source>
        <dbReference type="ARBA" id="ARBA00004752"/>
    </source>
</evidence>
<dbReference type="InterPro" id="IPR018044">
    <property type="entry name" value="Peptidase_S11"/>
</dbReference>
<evidence type="ECO:0000256" key="8">
    <source>
        <dbReference type="ARBA" id="ARBA00022801"/>
    </source>
</evidence>
<feature type="domain" description="Peptidase S11 D-Ala-D-Ala carboxypeptidase A C-terminal" evidence="17">
    <location>
        <begin position="275"/>
        <end position="365"/>
    </location>
</feature>
<evidence type="ECO:0000256" key="3">
    <source>
        <dbReference type="ARBA" id="ARBA00007164"/>
    </source>
</evidence>
<feature type="signal peptide" evidence="16">
    <location>
        <begin position="1"/>
        <end position="22"/>
    </location>
</feature>
<dbReference type="PANTHER" id="PTHR21581">
    <property type="entry name" value="D-ALANYL-D-ALANINE CARBOXYPEPTIDASE"/>
    <property type="match status" value="1"/>
</dbReference>
<comment type="caution">
    <text evidence="18">The sequence shown here is derived from an EMBL/GenBank/DDBJ whole genome shotgun (WGS) entry which is preliminary data.</text>
</comment>
<evidence type="ECO:0000259" key="17">
    <source>
        <dbReference type="SMART" id="SM00936"/>
    </source>
</evidence>
<comment type="similarity">
    <text evidence="3 15">Belongs to the peptidase S11 family.</text>
</comment>
<feature type="active site" description="Acyl-ester intermediate" evidence="13">
    <location>
        <position position="63"/>
    </location>
</feature>
<keyword evidence="11" id="KW-0961">Cell wall biogenesis/degradation</keyword>